<name>A0ABX7H075_9GAMM</name>
<protein>
    <recommendedName>
        <fullName evidence="4">DUF3592 domain-containing protein</fullName>
    </recommendedName>
</protein>
<evidence type="ECO:0008006" key="4">
    <source>
        <dbReference type="Google" id="ProtNLM"/>
    </source>
</evidence>
<feature type="transmembrane region" description="Helical" evidence="1">
    <location>
        <begin position="137"/>
        <end position="158"/>
    </location>
</feature>
<dbReference type="RefSeq" id="WP_188799159.1">
    <property type="nucleotide sequence ID" value="NZ_BMIZ01000001.1"/>
</dbReference>
<dbReference type="Proteomes" id="UP000663181">
    <property type="component" value="Chromosome"/>
</dbReference>
<reference evidence="2 3" key="1">
    <citation type="submission" date="2020-10" db="EMBL/GenBank/DDBJ databases">
        <title>Phylogeny of dyella-like bacteria.</title>
        <authorList>
            <person name="Fu J."/>
        </authorList>
    </citation>
    <scope>NUCLEOTIDE SEQUENCE [LARGE SCALE GENOMIC DNA]</scope>
    <source>
        <strain evidence="2 3">DHOB09</strain>
    </source>
</reference>
<keyword evidence="1" id="KW-0472">Membrane</keyword>
<evidence type="ECO:0000313" key="2">
    <source>
        <dbReference type="EMBL" id="QRN55593.1"/>
    </source>
</evidence>
<gene>
    <name evidence="2" type="ORF">ISN74_09845</name>
</gene>
<organism evidence="2 3">
    <name type="scientific">Dyella caseinilytica</name>
    <dbReference type="NCBI Taxonomy" id="1849581"/>
    <lineage>
        <taxon>Bacteria</taxon>
        <taxon>Pseudomonadati</taxon>
        <taxon>Pseudomonadota</taxon>
        <taxon>Gammaproteobacteria</taxon>
        <taxon>Lysobacterales</taxon>
        <taxon>Rhodanobacteraceae</taxon>
        <taxon>Dyella</taxon>
    </lineage>
</organism>
<accession>A0ABX7H075</accession>
<keyword evidence="1" id="KW-0812">Transmembrane</keyword>
<keyword evidence="1" id="KW-1133">Transmembrane helix</keyword>
<feature type="transmembrane region" description="Helical" evidence="1">
    <location>
        <begin position="6"/>
        <end position="27"/>
    </location>
</feature>
<proteinExistence type="predicted"/>
<keyword evidence="3" id="KW-1185">Reference proteome</keyword>
<dbReference type="EMBL" id="CP064030">
    <property type="protein sequence ID" value="QRN55593.1"/>
    <property type="molecule type" value="Genomic_DNA"/>
</dbReference>
<sequence length="164" mass="18373">MLSKIISYVLLGISTFILAFLALTLVINRYAPTPDVKDFNTQQEMFGQYKYNRASRGGSATWVDNTLIFCGAGAFSFYPCLGHTGDLVRGASVVVKFVKLKTMRRDIPMAMSIKSMDREVFVQTPTQVISAWRIDNMIWFSCFSLSFAALAVGFTYIFRTGAKN</sequence>
<evidence type="ECO:0000256" key="1">
    <source>
        <dbReference type="SAM" id="Phobius"/>
    </source>
</evidence>
<evidence type="ECO:0000313" key="3">
    <source>
        <dbReference type="Proteomes" id="UP000663181"/>
    </source>
</evidence>